<dbReference type="Gene3D" id="1.20.1640.10">
    <property type="entry name" value="Multidrug efflux transporter AcrB transmembrane domain"/>
    <property type="match status" value="2"/>
</dbReference>
<keyword evidence="3 8" id="KW-0812">Transmembrane</keyword>
<evidence type="ECO:0000256" key="4">
    <source>
        <dbReference type="ARBA" id="ARBA00022989"/>
    </source>
</evidence>
<feature type="transmembrane region" description="Helical" evidence="8">
    <location>
        <begin position="425"/>
        <end position="446"/>
    </location>
</feature>
<gene>
    <name evidence="10" type="ORF">ACFSAU_09540</name>
</gene>
<dbReference type="GO" id="GO:0005886">
    <property type="term" value="C:plasma membrane"/>
    <property type="evidence" value="ECO:0007669"/>
    <property type="project" value="UniProtKB-SubCell"/>
</dbReference>
<dbReference type="AlphaFoldDB" id="A0ABD6BRW1"/>
<keyword evidence="2" id="KW-1003">Cell membrane</keyword>
<dbReference type="EMBL" id="JBHUCZ010000009">
    <property type="protein sequence ID" value="MFD1567736.1"/>
    <property type="molecule type" value="Genomic_DNA"/>
</dbReference>
<feature type="compositionally biased region" description="Low complexity" evidence="7">
    <location>
        <begin position="1004"/>
        <end position="1026"/>
    </location>
</feature>
<dbReference type="PANTHER" id="PTHR33406">
    <property type="entry name" value="MEMBRANE PROTEIN MJ1562-RELATED"/>
    <property type="match status" value="1"/>
</dbReference>
<name>A0ABD6BRW1_9EURY</name>
<evidence type="ECO:0000313" key="10">
    <source>
        <dbReference type="EMBL" id="MFD1567736.1"/>
    </source>
</evidence>
<feature type="transmembrane region" description="Helical" evidence="8">
    <location>
        <begin position="494"/>
        <end position="515"/>
    </location>
</feature>
<dbReference type="InterPro" id="IPR004869">
    <property type="entry name" value="MMPL_dom"/>
</dbReference>
<dbReference type="SUPFAM" id="SSF82866">
    <property type="entry name" value="Multidrug efflux transporter AcrB transmembrane domain"/>
    <property type="match status" value="2"/>
</dbReference>
<evidence type="ECO:0000259" key="9">
    <source>
        <dbReference type="PROSITE" id="PS50156"/>
    </source>
</evidence>
<comment type="caution">
    <text evidence="10">The sequence shown here is derived from an EMBL/GenBank/DDBJ whole genome shotgun (WGS) entry which is preliminary data.</text>
</comment>
<keyword evidence="5 8" id="KW-0472">Membrane</keyword>
<evidence type="ECO:0000256" key="1">
    <source>
        <dbReference type="ARBA" id="ARBA00004651"/>
    </source>
</evidence>
<feature type="coiled-coil region" evidence="6">
    <location>
        <begin position="132"/>
        <end position="166"/>
    </location>
</feature>
<feature type="transmembrane region" description="Helical" evidence="8">
    <location>
        <begin position="955"/>
        <end position="974"/>
    </location>
</feature>
<feature type="transmembrane region" description="Helical" evidence="8">
    <location>
        <begin position="821"/>
        <end position="844"/>
    </location>
</feature>
<feature type="transmembrane region" description="Helical" evidence="8">
    <location>
        <begin position="851"/>
        <end position="875"/>
    </location>
</feature>
<comment type="subcellular location">
    <subcellularLocation>
        <location evidence="1">Cell membrane</location>
        <topology evidence="1">Multi-pass membrane protein</topology>
    </subcellularLocation>
</comment>
<evidence type="ECO:0000256" key="3">
    <source>
        <dbReference type="ARBA" id="ARBA00022692"/>
    </source>
</evidence>
<evidence type="ECO:0000256" key="5">
    <source>
        <dbReference type="ARBA" id="ARBA00023136"/>
    </source>
</evidence>
<proteinExistence type="predicted"/>
<evidence type="ECO:0000256" key="2">
    <source>
        <dbReference type="ARBA" id="ARBA00022475"/>
    </source>
</evidence>
<feature type="transmembrane region" description="Helical" evidence="8">
    <location>
        <begin position="527"/>
        <end position="545"/>
    </location>
</feature>
<dbReference type="InterPro" id="IPR050545">
    <property type="entry name" value="Mycobact_MmpL"/>
</dbReference>
<evidence type="ECO:0000256" key="8">
    <source>
        <dbReference type="SAM" id="Phobius"/>
    </source>
</evidence>
<feature type="transmembrane region" description="Helical" evidence="8">
    <location>
        <begin position="399"/>
        <end position="418"/>
    </location>
</feature>
<dbReference type="Proteomes" id="UP001597139">
    <property type="component" value="Unassembled WGS sequence"/>
</dbReference>
<feature type="domain" description="SSD" evidence="9">
    <location>
        <begin position="425"/>
        <end position="552"/>
    </location>
</feature>
<protein>
    <submittedName>
        <fullName evidence="10">MMPL family transporter</fullName>
    </submittedName>
</protein>
<evidence type="ECO:0000256" key="7">
    <source>
        <dbReference type="SAM" id="MobiDB-lite"/>
    </source>
</evidence>
<dbReference type="PROSITE" id="PS50156">
    <property type="entry name" value="SSD"/>
    <property type="match status" value="2"/>
</dbReference>
<keyword evidence="4 8" id="KW-1133">Transmembrane helix</keyword>
<dbReference type="InterPro" id="IPR000731">
    <property type="entry name" value="SSD"/>
</dbReference>
<dbReference type="PANTHER" id="PTHR33406:SF12">
    <property type="entry name" value="BLR2997 PROTEIN"/>
    <property type="match status" value="1"/>
</dbReference>
<keyword evidence="6" id="KW-0175">Coiled coil</keyword>
<feature type="transmembrane region" description="Helical" evidence="8">
    <location>
        <begin position="452"/>
        <end position="473"/>
    </location>
</feature>
<sequence>MRGVDAVVDGVMDHSRAVIAVMLVLTVAVGSGATMVEQSSSLDQFQTDSAEGDALDYANENFTTDDDDTTTAQVIVRQPDGNVLDQESLVGIIDYQRSLRDDETINGTLAGDPPSASIANAIAIASLSADEGRDVQRTAAELQALNESLSEEQAAIEQRNETLAATGEQLNAALTTLRNDRDASIDAEFEDVRANTSVELGDEDAATFRTAAQQLRNATSEEEARQAYRLGTRGVLEDEYTALQERADQLQADADRLQELADELDTEREEYRNARNATLAEQREQLTSLNDSELDDAVLLVLGENAGGNAGGGGSGDSIGAFGLMPTDYEPGSTEADATMIIVTMEGSGSAAQGTAGDDVVDAQLAMQDLGDSGDGGEYLVFGAGIISEEITNSMSDSLVIVGPLAIAFVLIALVVAYRDPLDIVLGLLGIGAVLAWTFGIMGWTGIDFNQIFIAVPVLLIGLSIDYAIHIFMRHREERTQDETAGPRGSMRTALVGVGIALLYVTATTVIGFLSNLTSPVPPIRDFGVVSSAGITAALLIFGLLMPAVKVEIDEAFEARGFDRRKRAFGTGGGAFSTVLSLGSTAAKKSPYLVIVLALVVSAGGGYGATKVDTSFEQTDFIAEDPADWMKDLPEPFAPGEYTAKANLEYVNDNFVRQDSQAQILIRNDGGGGITQADTLERIDAAERSAADKEDVTQTLSNGEARIQSPLTVMKSVAAENESFNESFAAADRNGDGVPDQNLAALYDDLYEAAPDRAAGVIHREDGEYVAMRMIVSVQGGASGDAVTESMRSVADELQGDGLEATATGSAVLNKIVQDQLLQTVVESLIITLVATFAFLMIAYRITEGSATLGAVTLLPVAFSVTWILGTMFLLDISFNVITGMITSLTVGLGVAYSIHLSERYNQELDRTGDIWTAMERAVTGTGGALLGSAATTVGGFGVLVFAILPPLQQFGIITGLTIIYAFLASVLVLPSMLAVWTKYVGPADVFPAPDDDSDDQEPTTSGTADGTTAAAPVAGNGAEATDATASEPRARRRFDRGVVAPGGTVSVTVETEGVDGRAVLSERVDGTASVESATPVPVRTVEGDGLLSVAFEGENPTLRYTATVPETAEDGDQFDFKGIVTVDGRQYETSGETTVEVVTDVFERVTASGAVSAADLDDAYGGFERGEISETQLGRINQAWSRDEE</sequence>
<evidence type="ECO:0000313" key="11">
    <source>
        <dbReference type="Proteomes" id="UP001597139"/>
    </source>
</evidence>
<feature type="coiled-coil region" evidence="6">
    <location>
        <begin position="233"/>
        <end position="281"/>
    </location>
</feature>
<keyword evidence="11" id="KW-1185">Reference proteome</keyword>
<feature type="transmembrane region" description="Helical" evidence="8">
    <location>
        <begin position="922"/>
        <end position="949"/>
    </location>
</feature>
<accession>A0ABD6BRW1</accession>
<feature type="domain" description="SSD" evidence="9">
    <location>
        <begin position="820"/>
        <end position="980"/>
    </location>
</feature>
<reference evidence="10 11" key="1">
    <citation type="journal article" date="2019" name="Int. J. Syst. Evol. Microbiol.">
        <title>The Global Catalogue of Microorganisms (GCM) 10K type strain sequencing project: providing services to taxonomists for standard genome sequencing and annotation.</title>
        <authorList>
            <consortium name="The Broad Institute Genomics Platform"/>
            <consortium name="The Broad Institute Genome Sequencing Center for Infectious Disease"/>
            <person name="Wu L."/>
            <person name="Ma J."/>
        </authorList>
    </citation>
    <scope>NUCLEOTIDE SEQUENCE [LARGE SCALE GENOMIC DNA]</scope>
    <source>
        <strain evidence="10 11">CGMCC 1.12859</strain>
    </source>
</reference>
<dbReference type="RefSeq" id="WP_267647097.1">
    <property type="nucleotide sequence ID" value="NZ_JANHGR010000001.1"/>
</dbReference>
<organism evidence="10 11">
    <name type="scientific">Halolamina litorea</name>
    <dbReference type="NCBI Taxonomy" id="1515593"/>
    <lineage>
        <taxon>Archaea</taxon>
        <taxon>Methanobacteriati</taxon>
        <taxon>Methanobacteriota</taxon>
        <taxon>Stenosarchaea group</taxon>
        <taxon>Halobacteria</taxon>
        <taxon>Halobacteriales</taxon>
        <taxon>Haloferacaceae</taxon>
    </lineage>
</organism>
<feature type="region of interest" description="Disordered" evidence="7">
    <location>
        <begin position="992"/>
        <end position="1042"/>
    </location>
</feature>
<feature type="transmembrane region" description="Helical" evidence="8">
    <location>
        <begin position="881"/>
        <end position="901"/>
    </location>
</feature>
<feature type="transmembrane region" description="Helical" evidence="8">
    <location>
        <begin position="592"/>
        <end position="609"/>
    </location>
</feature>
<dbReference type="Pfam" id="PF03176">
    <property type="entry name" value="MMPL"/>
    <property type="match status" value="2"/>
</dbReference>
<evidence type="ECO:0000256" key="6">
    <source>
        <dbReference type="SAM" id="Coils"/>
    </source>
</evidence>